<dbReference type="RefSeq" id="WP_178931355.1">
    <property type="nucleotide sequence ID" value="NZ_JACBAZ010000001.1"/>
</dbReference>
<name>A0A851GD35_9BACT</name>
<evidence type="ECO:0000259" key="13">
    <source>
        <dbReference type="PROSITE" id="PS50110"/>
    </source>
</evidence>
<dbReference type="InterPro" id="IPR002078">
    <property type="entry name" value="Sigma_54_int"/>
</dbReference>
<keyword evidence="3" id="KW-0067">ATP-binding</keyword>
<dbReference type="SMART" id="SM00448">
    <property type="entry name" value="REC"/>
    <property type="match status" value="1"/>
</dbReference>
<dbReference type="SUPFAM" id="SSF52172">
    <property type="entry name" value="CheY-like"/>
    <property type="match status" value="1"/>
</dbReference>
<keyword evidence="6" id="KW-0238">DNA-binding</keyword>
<dbReference type="GO" id="GO:0006355">
    <property type="term" value="P:regulation of DNA-templated transcription"/>
    <property type="evidence" value="ECO:0007669"/>
    <property type="project" value="InterPro"/>
</dbReference>
<organism evidence="14 15">
    <name type="scientific">Oceaniferula marina</name>
    <dbReference type="NCBI Taxonomy" id="2748318"/>
    <lineage>
        <taxon>Bacteria</taxon>
        <taxon>Pseudomonadati</taxon>
        <taxon>Verrucomicrobiota</taxon>
        <taxon>Verrucomicrobiia</taxon>
        <taxon>Verrucomicrobiales</taxon>
        <taxon>Verrucomicrobiaceae</taxon>
        <taxon>Oceaniferula</taxon>
    </lineage>
</organism>
<evidence type="ECO:0000313" key="14">
    <source>
        <dbReference type="EMBL" id="NWK54852.1"/>
    </source>
</evidence>
<evidence type="ECO:0000256" key="3">
    <source>
        <dbReference type="ARBA" id="ARBA00022840"/>
    </source>
</evidence>
<evidence type="ECO:0000256" key="5">
    <source>
        <dbReference type="ARBA" id="ARBA00023015"/>
    </source>
</evidence>
<gene>
    <name evidence="14" type="ORF">HW115_04480</name>
</gene>
<dbReference type="PANTHER" id="PTHR32071">
    <property type="entry name" value="TRANSCRIPTIONAL REGULATORY PROTEIN"/>
    <property type="match status" value="1"/>
</dbReference>
<dbReference type="PROSITE" id="PS50045">
    <property type="entry name" value="SIGMA54_INTERACT_4"/>
    <property type="match status" value="1"/>
</dbReference>
<evidence type="ECO:0000256" key="11">
    <source>
        <dbReference type="PROSITE-ProRule" id="PRU00169"/>
    </source>
</evidence>
<dbReference type="Gene3D" id="1.10.10.60">
    <property type="entry name" value="Homeodomain-like"/>
    <property type="match status" value="1"/>
</dbReference>
<dbReference type="Pfam" id="PF00072">
    <property type="entry name" value="Response_reg"/>
    <property type="match status" value="1"/>
</dbReference>
<evidence type="ECO:0000256" key="6">
    <source>
        <dbReference type="ARBA" id="ARBA00023125"/>
    </source>
</evidence>
<feature type="modified residue" description="4-aspartylphosphate" evidence="11">
    <location>
        <position position="54"/>
    </location>
</feature>
<dbReference type="InterPro" id="IPR027417">
    <property type="entry name" value="P-loop_NTPase"/>
</dbReference>
<keyword evidence="11" id="KW-0597">Phosphoprotein</keyword>
<keyword evidence="4" id="KW-0902">Two-component regulatory system</keyword>
<dbReference type="AlphaFoldDB" id="A0A851GD35"/>
<protein>
    <recommendedName>
        <fullName evidence="1">DNA-binding transcriptional regulator NtrC</fullName>
    </recommendedName>
    <alternativeName>
        <fullName evidence="9">Nitrogen regulation protein NR(I)</fullName>
    </alternativeName>
    <alternativeName>
        <fullName evidence="10">Nitrogen regulator I</fullName>
    </alternativeName>
</protein>
<evidence type="ECO:0000256" key="7">
    <source>
        <dbReference type="ARBA" id="ARBA00023159"/>
    </source>
</evidence>
<keyword evidence="5" id="KW-0805">Transcription regulation</keyword>
<evidence type="ECO:0000256" key="1">
    <source>
        <dbReference type="ARBA" id="ARBA00019059"/>
    </source>
</evidence>
<dbReference type="SUPFAM" id="SSF46689">
    <property type="entry name" value="Homeodomain-like"/>
    <property type="match status" value="1"/>
</dbReference>
<dbReference type="InterPro" id="IPR001789">
    <property type="entry name" value="Sig_transdc_resp-reg_receiver"/>
</dbReference>
<dbReference type="Pfam" id="PF25601">
    <property type="entry name" value="AAA_lid_14"/>
    <property type="match status" value="1"/>
</dbReference>
<dbReference type="InterPro" id="IPR009057">
    <property type="entry name" value="Homeodomain-like_sf"/>
</dbReference>
<accession>A0A851GD35</accession>
<evidence type="ECO:0000256" key="8">
    <source>
        <dbReference type="ARBA" id="ARBA00023163"/>
    </source>
</evidence>
<dbReference type="PANTHER" id="PTHR32071:SF95">
    <property type="entry name" value="DNA-BINDING TRANSCRIPTIONAL REGULATOR NTRC"/>
    <property type="match status" value="1"/>
</dbReference>
<evidence type="ECO:0000256" key="4">
    <source>
        <dbReference type="ARBA" id="ARBA00023012"/>
    </source>
</evidence>
<dbReference type="SUPFAM" id="SSF52540">
    <property type="entry name" value="P-loop containing nucleoside triphosphate hydrolases"/>
    <property type="match status" value="1"/>
</dbReference>
<dbReference type="PROSITE" id="PS00688">
    <property type="entry name" value="SIGMA54_INTERACT_3"/>
    <property type="match status" value="1"/>
</dbReference>
<dbReference type="GO" id="GO:0005524">
    <property type="term" value="F:ATP binding"/>
    <property type="evidence" value="ECO:0007669"/>
    <property type="project" value="UniProtKB-KW"/>
</dbReference>
<evidence type="ECO:0000256" key="10">
    <source>
        <dbReference type="ARBA" id="ARBA00031910"/>
    </source>
</evidence>
<feature type="domain" description="Sigma-54 factor interaction" evidence="12">
    <location>
        <begin position="136"/>
        <end position="332"/>
    </location>
</feature>
<dbReference type="Gene3D" id="1.10.8.60">
    <property type="match status" value="1"/>
</dbReference>
<dbReference type="InterPro" id="IPR011006">
    <property type="entry name" value="CheY-like_superfamily"/>
</dbReference>
<dbReference type="EMBL" id="JACBAZ010000001">
    <property type="protein sequence ID" value="NWK54852.1"/>
    <property type="molecule type" value="Genomic_DNA"/>
</dbReference>
<dbReference type="Gene3D" id="3.40.50.300">
    <property type="entry name" value="P-loop containing nucleotide triphosphate hydrolases"/>
    <property type="match status" value="1"/>
</dbReference>
<comment type="caution">
    <text evidence="14">The sequence shown here is derived from an EMBL/GenBank/DDBJ whole genome shotgun (WGS) entry which is preliminary data.</text>
</comment>
<dbReference type="GO" id="GO:0000160">
    <property type="term" value="P:phosphorelay signal transduction system"/>
    <property type="evidence" value="ECO:0007669"/>
    <property type="project" value="InterPro"/>
</dbReference>
<keyword evidence="8" id="KW-0804">Transcription</keyword>
<evidence type="ECO:0000313" key="15">
    <source>
        <dbReference type="Proteomes" id="UP000557872"/>
    </source>
</evidence>
<dbReference type="PROSITE" id="PS50110">
    <property type="entry name" value="RESPONSE_REGULATORY"/>
    <property type="match status" value="1"/>
</dbReference>
<evidence type="ECO:0000256" key="9">
    <source>
        <dbReference type="ARBA" id="ARBA00029881"/>
    </source>
</evidence>
<proteinExistence type="predicted"/>
<dbReference type="Gene3D" id="3.40.50.2300">
    <property type="match status" value="1"/>
</dbReference>
<keyword evidence="7" id="KW-0010">Activator</keyword>
<evidence type="ECO:0000256" key="2">
    <source>
        <dbReference type="ARBA" id="ARBA00022741"/>
    </source>
</evidence>
<dbReference type="Pfam" id="PF14532">
    <property type="entry name" value="Sigma54_activ_2"/>
    <property type="match status" value="1"/>
</dbReference>
<keyword evidence="15" id="KW-1185">Reference proteome</keyword>
<keyword evidence="2" id="KW-0547">Nucleotide-binding</keyword>
<dbReference type="InterPro" id="IPR058031">
    <property type="entry name" value="AAA_lid_NorR"/>
</dbReference>
<dbReference type="Proteomes" id="UP000557872">
    <property type="component" value="Unassembled WGS sequence"/>
</dbReference>
<sequence>MNKSTILIVEDNRSLAVAMAAAAENAGLKAELAPTLARARQALDKYRFAGLLLDIGLPDGHGLELINDWAWDHKPEIAVITAHGEIENAIAARKLGIAHFLDKPVDFESLESFFQTLGSRTPPNPTGKTESHPTPFVGASPVMRPVFRQISHACASTQPVVITGASGTGKSHVAGLIAQSGPTPAKLETIHASSLLEAHQLEQALDRTKGSTLILESVHTLQSCLQDLLVSSIDQQEAPRLVVTSDDTGLLTKVEQGAFNRELCFRLQVLEVKLPPLKERNEDIPALTDCFLGELNKSSHARIDEHSLSALCRYDWPGNVRELRNTIQHAIITSAGQASITLDHLPPHLATPQTHRLSNDEDLEYALKLWLDKQLETGAHYKQVSARLERLLLRILLDRYDGKPSRLAAALSINRSTLRKKLKQASEE</sequence>
<feature type="domain" description="Response regulatory" evidence="13">
    <location>
        <begin position="5"/>
        <end position="118"/>
    </location>
</feature>
<reference evidence="14 15" key="1">
    <citation type="submission" date="2020-07" db="EMBL/GenBank/DDBJ databases">
        <title>Roseicoccus Jingziensis gen. nov., sp. nov., isolated from coastal seawater.</title>
        <authorList>
            <person name="Feng X."/>
        </authorList>
    </citation>
    <scope>NUCLEOTIDE SEQUENCE [LARGE SCALE GENOMIC DNA]</scope>
    <source>
        <strain evidence="14 15">N1E253</strain>
    </source>
</reference>
<dbReference type="InterPro" id="IPR025944">
    <property type="entry name" value="Sigma_54_int_dom_CS"/>
</dbReference>
<evidence type="ECO:0000259" key="12">
    <source>
        <dbReference type="PROSITE" id="PS50045"/>
    </source>
</evidence>